<accession>X1CK74</accession>
<comment type="caution">
    <text evidence="1">The sequence shown here is derived from an EMBL/GenBank/DDBJ whole genome shotgun (WGS) entry which is preliminary data.</text>
</comment>
<dbReference type="EMBL" id="BART01026414">
    <property type="protein sequence ID" value="GAG96613.1"/>
    <property type="molecule type" value="Genomic_DNA"/>
</dbReference>
<reference evidence="1" key="1">
    <citation type="journal article" date="2014" name="Front. Microbiol.">
        <title>High frequency of phylogenetically diverse reductive dehalogenase-homologous genes in deep subseafloor sedimentary metagenomes.</title>
        <authorList>
            <person name="Kawai M."/>
            <person name="Futagami T."/>
            <person name="Toyoda A."/>
            <person name="Takaki Y."/>
            <person name="Nishi S."/>
            <person name="Hori S."/>
            <person name="Arai W."/>
            <person name="Tsubouchi T."/>
            <person name="Morono Y."/>
            <person name="Uchiyama I."/>
            <person name="Ito T."/>
            <person name="Fujiyama A."/>
            <person name="Inagaki F."/>
            <person name="Takami H."/>
        </authorList>
    </citation>
    <scope>NUCLEOTIDE SEQUENCE</scope>
    <source>
        <strain evidence="1">Expedition CK06-06</strain>
    </source>
</reference>
<organism evidence="1">
    <name type="scientific">marine sediment metagenome</name>
    <dbReference type="NCBI Taxonomy" id="412755"/>
    <lineage>
        <taxon>unclassified sequences</taxon>
        <taxon>metagenomes</taxon>
        <taxon>ecological metagenomes</taxon>
    </lineage>
</organism>
<gene>
    <name evidence="1" type="ORF">S01H4_47126</name>
</gene>
<evidence type="ECO:0000313" key="1">
    <source>
        <dbReference type="EMBL" id="GAG96613.1"/>
    </source>
</evidence>
<name>X1CK74_9ZZZZ</name>
<sequence length="269" mass="30621">QWISFWGLNELKDVKFEDNKLSFVQVFRFRDTESSSKFEGTIEEGKISGTLSSDRGESKLEGKRIPRTPRAVGSWAMKYKVREREITGTLVIKADKERNLSAEWQSGRGEHQITDLQYERGRLTFKRKSKFGDREFESTFEGTLRGDTLSGAFKSTRGELTAEGKLIGAPLIGSWILEIASERGPRKQRLRVNPDMSGLYGSLPVKKVNLEDGKVSFKMVLEFGERKFEMSFEGKVEESKLTGELKTSRGTRKVTGKKVVRTFRRRSTG</sequence>
<dbReference type="AlphaFoldDB" id="X1CK74"/>
<feature type="non-terminal residue" evidence="1">
    <location>
        <position position="1"/>
    </location>
</feature>
<proteinExistence type="predicted"/>
<protein>
    <submittedName>
        <fullName evidence="1">Uncharacterized protein</fullName>
    </submittedName>
</protein>